<evidence type="ECO:0008006" key="4">
    <source>
        <dbReference type="Google" id="ProtNLM"/>
    </source>
</evidence>
<comment type="caution">
    <text evidence="2">The sequence shown here is derived from an EMBL/GenBank/DDBJ whole genome shotgun (WGS) entry which is preliminary data.</text>
</comment>
<gene>
    <name evidence="2" type="ORF">P4T90_14885</name>
</gene>
<keyword evidence="1" id="KW-0472">Membrane</keyword>
<accession>A0ABU6MI33</accession>
<name>A0ABU6MI33_9BACI</name>
<evidence type="ECO:0000256" key="1">
    <source>
        <dbReference type="SAM" id="Phobius"/>
    </source>
</evidence>
<keyword evidence="1" id="KW-0812">Transmembrane</keyword>
<protein>
    <recommendedName>
        <fullName evidence="4">Late embryogenesis abundant protein LEA-2 subgroup domain-containing protein</fullName>
    </recommendedName>
</protein>
<reference evidence="2 3" key="1">
    <citation type="submission" date="2023-03" db="EMBL/GenBank/DDBJ databases">
        <title>Bacillus Genome Sequencing.</title>
        <authorList>
            <person name="Dunlap C."/>
        </authorList>
    </citation>
    <scope>NUCLEOTIDE SEQUENCE [LARGE SCALE GENOMIC DNA]</scope>
    <source>
        <strain evidence="2 3">B-23453</strain>
    </source>
</reference>
<evidence type="ECO:0000313" key="2">
    <source>
        <dbReference type="EMBL" id="MED1204331.1"/>
    </source>
</evidence>
<proteinExistence type="predicted"/>
<dbReference type="Proteomes" id="UP001341444">
    <property type="component" value="Unassembled WGS sequence"/>
</dbReference>
<feature type="transmembrane region" description="Helical" evidence="1">
    <location>
        <begin position="6"/>
        <end position="25"/>
    </location>
</feature>
<organism evidence="2 3">
    <name type="scientific">Heyndrickxia acidicola</name>
    <dbReference type="NCBI Taxonomy" id="209389"/>
    <lineage>
        <taxon>Bacteria</taxon>
        <taxon>Bacillati</taxon>
        <taxon>Bacillota</taxon>
        <taxon>Bacilli</taxon>
        <taxon>Bacillales</taxon>
        <taxon>Bacillaceae</taxon>
        <taxon>Heyndrickxia</taxon>
    </lineage>
</organism>
<sequence>MKKSVIFFAVGIGVLVLFVFLFIYIKLNQPLVDGTVGTSYDKHAVVIEIGNKGFIDIKITSVLVNHNESPKKLKVQVSNILKGLIIADSFKGDAQNYGLKKITSVTIQPNTSPQQLLEKKNMGTATNKDKSYGLSIIYNKSIETVRINYRYLGFSFVKTVSVN</sequence>
<keyword evidence="3" id="KW-1185">Reference proteome</keyword>
<evidence type="ECO:0000313" key="3">
    <source>
        <dbReference type="Proteomes" id="UP001341444"/>
    </source>
</evidence>
<dbReference type="EMBL" id="JARMAB010000021">
    <property type="protein sequence ID" value="MED1204331.1"/>
    <property type="molecule type" value="Genomic_DNA"/>
</dbReference>
<dbReference type="RefSeq" id="WP_066265042.1">
    <property type="nucleotide sequence ID" value="NZ_JARMAB010000021.1"/>
</dbReference>
<keyword evidence="1" id="KW-1133">Transmembrane helix</keyword>